<reference evidence="1 2" key="1">
    <citation type="submission" date="2022-04" db="EMBL/GenBank/DDBJ databases">
        <title>Complete genome of Methanothermobacter tenebrarum strain RMAS.</title>
        <authorList>
            <person name="Nakamura K."/>
            <person name="Oshima K."/>
            <person name="Hattori M."/>
            <person name="Kamagata Y."/>
            <person name="Takamizawa K."/>
        </authorList>
    </citation>
    <scope>NUCLEOTIDE SEQUENCE [LARGE SCALE GENOMIC DNA]</scope>
    <source>
        <strain evidence="1 2">RMAS</strain>
    </source>
</reference>
<dbReference type="GeneID" id="71965134"/>
<dbReference type="PROSITE" id="PS51257">
    <property type="entry name" value="PROKAR_LIPOPROTEIN"/>
    <property type="match status" value="1"/>
</dbReference>
<proteinExistence type="predicted"/>
<dbReference type="Proteomes" id="UP000831817">
    <property type="component" value="Chromosome"/>
</dbReference>
<organism evidence="1 2">
    <name type="scientific">Methanothermobacter tenebrarum</name>
    <dbReference type="NCBI Taxonomy" id="680118"/>
    <lineage>
        <taxon>Archaea</taxon>
        <taxon>Methanobacteriati</taxon>
        <taxon>Methanobacteriota</taxon>
        <taxon>Methanomada group</taxon>
        <taxon>Methanobacteria</taxon>
        <taxon>Methanobacteriales</taxon>
        <taxon>Methanobacteriaceae</taxon>
        <taxon>Methanothermobacter</taxon>
    </lineage>
</organism>
<name>A0ABN6PAI1_9EURY</name>
<dbReference type="RefSeq" id="WP_248565069.1">
    <property type="nucleotide sequence ID" value="NZ_AP025698.1"/>
</dbReference>
<gene>
    <name evidence="1" type="ORF">MTTB_06160</name>
</gene>
<dbReference type="EMBL" id="AP025698">
    <property type="protein sequence ID" value="BDH79237.1"/>
    <property type="molecule type" value="Genomic_DNA"/>
</dbReference>
<evidence type="ECO:0000313" key="1">
    <source>
        <dbReference type="EMBL" id="BDH79237.1"/>
    </source>
</evidence>
<evidence type="ECO:0000313" key="2">
    <source>
        <dbReference type="Proteomes" id="UP000831817"/>
    </source>
</evidence>
<keyword evidence="2" id="KW-1185">Reference proteome</keyword>
<protein>
    <submittedName>
        <fullName evidence="1">Uncharacterized protein</fullName>
    </submittedName>
</protein>
<sequence>MDTKFLISIFAVMVLLTSCFGCIQWPFYPPANNTTTNPPLVIKTDGGDSGRSSGAQECPNCGYYPWYVGTRCPWCGYGDDDGLLVCPNCGGYTYHATGTAGYRDPYGYCSNCGYTIY</sequence>
<accession>A0ABN6PAI1</accession>